<reference evidence="2" key="1">
    <citation type="submission" date="2023-06" db="EMBL/GenBank/DDBJ databases">
        <authorList>
            <person name="Delattre M."/>
        </authorList>
    </citation>
    <scope>NUCLEOTIDE SEQUENCE</scope>
    <source>
        <strain evidence="2">AF72</strain>
    </source>
</reference>
<dbReference type="AlphaFoldDB" id="A0AA36CZT1"/>
<sequence>MSGRRRTRSPSQGPSTRKRGHQERSPSPYEEEPARREKRKKVYRKSQLEITADEMLPLLNITLATLAQVLKKVCCCCGHHELKMDFGGLQLCHGDGQGCGAVVTTTLTTATIRRIRTRKKPKVLEIFGLQDEQPDPELGVDQLKDLLEKSVATFAEFAKRRCVCCHSKDLKTDEGGLRMCTGCEKSVVGWSPHADHLYNRDHPYEQLRLRCSECRQRRAIFFGWNPTTPKVRAVMGLPPDQPDPVQTAREMKRGKNAKN</sequence>
<feature type="region of interest" description="Disordered" evidence="1">
    <location>
        <begin position="237"/>
        <end position="259"/>
    </location>
</feature>
<protein>
    <submittedName>
        <fullName evidence="2">Uncharacterized protein</fullName>
    </submittedName>
</protein>
<feature type="region of interest" description="Disordered" evidence="1">
    <location>
        <begin position="1"/>
        <end position="43"/>
    </location>
</feature>
<feature type="non-terminal residue" evidence="2">
    <location>
        <position position="1"/>
    </location>
</feature>
<proteinExistence type="predicted"/>
<evidence type="ECO:0000256" key="1">
    <source>
        <dbReference type="SAM" id="MobiDB-lite"/>
    </source>
</evidence>
<name>A0AA36CZT1_9BILA</name>
<comment type="caution">
    <text evidence="2">The sequence shown here is derived from an EMBL/GenBank/DDBJ whole genome shotgun (WGS) entry which is preliminary data.</text>
</comment>
<dbReference type="EMBL" id="CATQJA010002653">
    <property type="protein sequence ID" value="CAJ0578422.1"/>
    <property type="molecule type" value="Genomic_DNA"/>
</dbReference>
<dbReference type="Proteomes" id="UP001177023">
    <property type="component" value="Unassembled WGS sequence"/>
</dbReference>
<gene>
    <name evidence="2" type="ORF">MSPICULIGERA_LOCUS16680</name>
</gene>
<organism evidence="2 3">
    <name type="scientific">Mesorhabditis spiculigera</name>
    <dbReference type="NCBI Taxonomy" id="96644"/>
    <lineage>
        <taxon>Eukaryota</taxon>
        <taxon>Metazoa</taxon>
        <taxon>Ecdysozoa</taxon>
        <taxon>Nematoda</taxon>
        <taxon>Chromadorea</taxon>
        <taxon>Rhabditida</taxon>
        <taxon>Rhabditina</taxon>
        <taxon>Rhabditomorpha</taxon>
        <taxon>Rhabditoidea</taxon>
        <taxon>Rhabditidae</taxon>
        <taxon>Mesorhabditinae</taxon>
        <taxon>Mesorhabditis</taxon>
    </lineage>
</organism>
<accession>A0AA36CZT1</accession>
<keyword evidence="3" id="KW-1185">Reference proteome</keyword>
<evidence type="ECO:0000313" key="2">
    <source>
        <dbReference type="EMBL" id="CAJ0578422.1"/>
    </source>
</evidence>
<evidence type="ECO:0000313" key="3">
    <source>
        <dbReference type="Proteomes" id="UP001177023"/>
    </source>
</evidence>